<dbReference type="Proteomes" id="UP001595645">
    <property type="component" value="Unassembled WGS sequence"/>
</dbReference>
<protein>
    <submittedName>
        <fullName evidence="3">MarR family winged helix-turn-helix transcriptional regulator</fullName>
    </submittedName>
</protein>
<evidence type="ECO:0000256" key="1">
    <source>
        <dbReference type="SAM" id="MobiDB-lite"/>
    </source>
</evidence>
<dbReference type="Pfam" id="PF12802">
    <property type="entry name" value="MarR_2"/>
    <property type="match status" value="1"/>
</dbReference>
<proteinExistence type="predicted"/>
<name>A0ABV7P0U5_9PSEU</name>
<dbReference type="InterPro" id="IPR000835">
    <property type="entry name" value="HTH_MarR-typ"/>
</dbReference>
<dbReference type="EMBL" id="JBHRWK010000038">
    <property type="protein sequence ID" value="MFC3452614.1"/>
    <property type="molecule type" value="Genomic_DNA"/>
</dbReference>
<dbReference type="Gene3D" id="1.10.10.10">
    <property type="entry name" value="Winged helix-like DNA-binding domain superfamily/Winged helix DNA-binding domain"/>
    <property type="match status" value="1"/>
</dbReference>
<dbReference type="PANTHER" id="PTHR39515">
    <property type="entry name" value="CONSERVED PROTEIN"/>
    <property type="match status" value="1"/>
</dbReference>
<dbReference type="PANTHER" id="PTHR39515:SF2">
    <property type="entry name" value="HTH-TYPE TRANSCRIPTIONAL REGULATOR RV0880"/>
    <property type="match status" value="1"/>
</dbReference>
<gene>
    <name evidence="3" type="ORF">ACFOSH_24520</name>
</gene>
<comment type="caution">
    <text evidence="3">The sequence shown here is derived from an EMBL/GenBank/DDBJ whole genome shotgun (WGS) entry which is preliminary data.</text>
</comment>
<dbReference type="RefSeq" id="WP_378241387.1">
    <property type="nucleotide sequence ID" value="NZ_JBHRWK010000038.1"/>
</dbReference>
<dbReference type="SMART" id="SM00347">
    <property type="entry name" value="HTH_MARR"/>
    <property type="match status" value="1"/>
</dbReference>
<dbReference type="InterPro" id="IPR036390">
    <property type="entry name" value="WH_DNA-bd_sf"/>
</dbReference>
<dbReference type="SUPFAM" id="SSF46785">
    <property type="entry name" value="Winged helix' DNA-binding domain"/>
    <property type="match status" value="1"/>
</dbReference>
<organism evidence="3 4">
    <name type="scientific">Amycolatopsis speibonae</name>
    <dbReference type="NCBI Taxonomy" id="1450224"/>
    <lineage>
        <taxon>Bacteria</taxon>
        <taxon>Bacillati</taxon>
        <taxon>Actinomycetota</taxon>
        <taxon>Actinomycetes</taxon>
        <taxon>Pseudonocardiales</taxon>
        <taxon>Pseudonocardiaceae</taxon>
        <taxon>Amycolatopsis</taxon>
    </lineage>
</organism>
<dbReference type="InterPro" id="IPR052526">
    <property type="entry name" value="HTH-type_Bedaq_tolerance"/>
</dbReference>
<accession>A0ABV7P0U5</accession>
<evidence type="ECO:0000313" key="4">
    <source>
        <dbReference type="Proteomes" id="UP001595645"/>
    </source>
</evidence>
<feature type="region of interest" description="Disordered" evidence="1">
    <location>
        <begin position="163"/>
        <end position="191"/>
    </location>
</feature>
<sequence>MSSCSPPSESLSALLEQVGPALSRLRRRTAGGRWDLTRNLVLNLVADSLGEMTISGIATEMRVTRPVASRTIAACIVDGLLRHADSPSNGRRTVLELTDAGDRELRRYASEQRETFERITATWEPAERLQFAQFLIRYSQGTGTRPSMTHHHDGAYASATVAHGTESPTRTAYGSVLTSAREEAPLPSPRP</sequence>
<evidence type="ECO:0000259" key="2">
    <source>
        <dbReference type="SMART" id="SM00347"/>
    </source>
</evidence>
<feature type="domain" description="HTH marR-type" evidence="2">
    <location>
        <begin position="29"/>
        <end position="128"/>
    </location>
</feature>
<evidence type="ECO:0000313" key="3">
    <source>
        <dbReference type="EMBL" id="MFC3452614.1"/>
    </source>
</evidence>
<keyword evidence="4" id="KW-1185">Reference proteome</keyword>
<reference evidence="4" key="1">
    <citation type="journal article" date="2019" name="Int. J. Syst. Evol. Microbiol.">
        <title>The Global Catalogue of Microorganisms (GCM) 10K type strain sequencing project: providing services to taxonomists for standard genome sequencing and annotation.</title>
        <authorList>
            <consortium name="The Broad Institute Genomics Platform"/>
            <consortium name="The Broad Institute Genome Sequencing Center for Infectious Disease"/>
            <person name="Wu L."/>
            <person name="Ma J."/>
        </authorList>
    </citation>
    <scope>NUCLEOTIDE SEQUENCE [LARGE SCALE GENOMIC DNA]</scope>
    <source>
        <strain evidence="4">CGMCC 4.7676</strain>
    </source>
</reference>
<dbReference type="InterPro" id="IPR036388">
    <property type="entry name" value="WH-like_DNA-bd_sf"/>
</dbReference>
<feature type="compositionally biased region" description="Polar residues" evidence="1">
    <location>
        <begin position="166"/>
        <end position="178"/>
    </location>
</feature>